<dbReference type="EMBL" id="CP059319">
    <property type="protein sequence ID" value="QTH20069.1"/>
    <property type="molecule type" value="Genomic_DNA"/>
</dbReference>
<keyword evidence="4" id="KW-1133">Transmembrane helix</keyword>
<reference evidence="5" key="1">
    <citation type="submission" date="2020-07" db="EMBL/GenBank/DDBJ databases">
        <authorList>
            <person name="Camacho E."/>
        </authorList>
    </citation>
    <scope>NUCLEOTIDE SEQUENCE</scope>
    <source>
        <strain evidence="5">MPO218</strain>
    </source>
</reference>
<reference evidence="5" key="2">
    <citation type="submission" date="2021-04" db="EMBL/GenBank/DDBJ databases">
        <title>Isolation and genomic analysis of the ibuprofen-degrading bacterium Sphingomonas strain MPO218.</title>
        <authorList>
            <person name="Aulestia M."/>
            <person name="Flores A."/>
            <person name="Mangas E.L."/>
            <person name="Perez-Pulido A.J."/>
            <person name="Santero E."/>
            <person name="Camacho E.M."/>
        </authorList>
    </citation>
    <scope>NUCLEOTIDE SEQUENCE</scope>
    <source>
        <strain evidence="5">MPO218</strain>
    </source>
</reference>
<dbReference type="Proteomes" id="UP000664914">
    <property type="component" value="Chromosome"/>
</dbReference>
<dbReference type="PRINTS" id="PR00081">
    <property type="entry name" value="GDHRDH"/>
</dbReference>
<dbReference type="Gene3D" id="3.40.50.720">
    <property type="entry name" value="NAD(P)-binding Rossmann-like Domain"/>
    <property type="match status" value="1"/>
</dbReference>
<proteinExistence type="inferred from homology"/>
<accession>A0A975HDT6</accession>
<dbReference type="PANTHER" id="PTHR43391">
    <property type="entry name" value="RETINOL DEHYDROGENASE-RELATED"/>
    <property type="match status" value="1"/>
</dbReference>
<evidence type="ECO:0000256" key="1">
    <source>
        <dbReference type="ARBA" id="ARBA00006484"/>
    </source>
</evidence>
<comment type="similarity">
    <text evidence="1 3">Belongs to the short-chain dehydrogenases/reductases (SDR) family.</text>
</comment>
<dbReference type="RefSeq" id="WP_208631917.1">
    <property type="nucleotide sequence ID" value="NZ_CP059319.1"/>
</dbReference>
<dbReference type="CDD" id="cd05233">
    <property type="entry name" value="SDR_c"/>
    <property type="match status" value="1"/>
</dbReference>
<feature type="transmembrane region" description="Helical" evidence="4">
    <location>
        <begin position="12"/>
        <end position="35"/>
    </location>
</feature>
<dbReference type="InterPro" id="IPR036291">
    <property type="entry name" value="NAD(P)-bd_dom_sf"/>
</dbReference>
<keyword evidence="4" id="KW-0472">Membrane</keyword>
<keyword evidence="4" id="KW-0812">Transmembrane</keyword>
<organism evidence="5 6">
    <name type="scientific">Rhizorhabdus wittichii</name>
    <dbReference type="NCBI Taxonomy" id="160791"/>
    <lineage>
        <taxon>Bacteria</taxon>
        <taxon>Pseudomonadati</taxon>
        <taxon>Pseudomonadota</taxon>
        <taxon>Alphaproteobacteria</taxon>
        <taxon>Sphingomonadales</taxon>
        <taxon>Sphingomonadaceae</taxon>
        <taxon>Rhizorhabdus</taxon>
    </lineage>
</organism>
<evidence type="ECO:0000256" key="2">
    <source>
        <dbReference type="ARBA" id="ARBA00023002"/>
    </source>
</evidence>
<protein>
    <submittedName>
        <fullName evidence="5">SDR family oxidoreductase</fullName>
    </submittedName>
</protein>
<evidence type="ECO:0000313" key="5">
    <source>
        <dbReference type="EMBL" id="QTH20069.1"/>
    </source>
</evidence>
<evidence type="ECO:0000256" key="3">
    <source>
        <dbReference type="RuleBase" id="RU000363"/>
    </source>
</evidence>
<dbReference type="InterPro" id="IPR020904">
    <property type="entry name" value="Sc_DH/Rdtase_CS"/>
</dbReference>
<dbReference type="PRINTS" id="PR00080">
    <property type="entry name" value="SDRFAMILY"/>
</dbReference>
<evidence type="ECO:0000256" key="4">
    <source>
        <dbReference type="SAM" id="Phobius"/>
    </source>
</evidence>
<dbReference type="PROSITE" id="PS00061">
    <property type="entry name" value="ADH_SHORT"/>
    <property type="match status" value="1"/>
</dbReference>
<dbReference type="GO" id="GO:0016491">
    <property type="term" value="F:oxidoreductase activity"/>
    <property type="evidence" value="ECO:0007669"/>
    <property type="project" value="UniProtKB-KW"/>
</dbReference>
<dbReference type="AlphaFoldDB" id="A0A975HDT6"/>
<dbReference type="SUPFAM" id="SSF51735">
    <property type="entry name" value="NAD(P)-binding Rossmann-fold domains"/>
    <property type="match status" value="1"/>
</dbReference>
<name>A0A975HDT6_9SPHN</name>
<sequence>MDVKDSMVVVTGGGAGIGAALVDLLVAGGAAAILVSDRDLSAAEQVAARHAGGAARVIARQADMTSGEDIDRLVAFAERTFGHIDILCSNAGIMTTGGVELPAGDWDRAWRINLMAHVHAARAALPLMVRRGRGHFVNIVSAAGMLTAPGAGPYSVTKHAAVGLAEWMAITYGDQGIGVSLVCPGAVQTGMLAASLADGNEGVRRVAATSAVLDAVSVARAIVEGVIADRFLITPHEDTLPNTQRKWNDPDRWIRGMRAFLRTAA</sequence>
<evidence type="ECO:0000313" key="6">
    <source>
        <dbReference type="Proteomes" id="UP000664914"/>
    </source>
</evidence>
<dbReference type="Pfam" id="PF00106">
    <property type="entry name" value="adh_short"/>
    <property type="match status" value="1"/>
</dbReference>
<keyword evidence="2" id="KW-0560">Oxidoreductase</keyword>
<dbReference type="InterPro" id="IPR002347">
    <property type="entry name" value="SDR_fam"/>
</dbReference>
<dbReference type="PANTHER" id="PTHR43391:SF26">
    <property type="entry name" value="BLL7251 PROTEIN"/>
    <property type="match status" value="1"/>
</dbReference>
<gene>
    <name evidence="5" type="ORF">HRJ34_17110</name>
</gene>